<dbReference type="RefSeq" id="WP_223059842.1">
    <property type="nucleotide sequence ID" value="NZ_BAAANV010000037.1"/>
</dbReference>
<reference evidence="2 3" key="1">
    <citation type="journal article" date="2019" name="Int. J. Syst. Evol. Microbiol.">
        <title>The Global Catalogue of Microorganisms (GCM) 10K type strain sequencing project: providing services to taxonomists for standard genome sequencing and annotation.</title>
        <authorList>
            <consortium name="The Broad Institute Genomics Platform"/>
            <consortium name="The Broad Institute Genome Sequencing Center for Infectious Disease"/>
            <person name="Wu L."/>
            <person name="Ma J."/>
        </authorList>
    </citation>
    <scope>NUCLEOTIDE SEQUENCE [LARGE SCALE GENOMIC DNA]</scope>
    <source>
        <strain evidence="2 3">JCM 14588</strain>
    </source>
</reference>
<comment type="caution">
    <text evidence="2">The sequence shown here is derived from an EMBL/GenBank/DDBJ whole genome shotgun (WGS) entry which is preliminary data.</text>
</comment>
<gene>
    <name evidence="2" type="ORF">GCM10009762_18590</name>
</gene>
<evidence type="ECO:0000313" key="3">
    <source>
        <dbReference type="Proteomes" id="UP001501288"/>
    </source>
</evidence>
<feature type="region of interest" description="Disordered" evidence="1">
    <location>
        <begin position="23"/>
        <end position="71"/>
    </location>
</feature>
<dbReference type="EMBL" id="BAAANV010000037">
    <property type="protein sequence ID" value="GAA1545577.1"/>
    <property type="molecule type" value="Genomic_DNA"/>
</dbReference>
<evidence type="ECO:0000313" key="2">
    <source>
        <dbReference type="EMBL" id="GAA1545577.1"/>
    </source>
</evidence>
<keyword evidence="3" id="KW-1185">Reference proteome</keyword>
<evidence type="ECO:0008006" key="4">
    <source>
        <dbReference type="Google" id="ProtNLM"/>
    </source>
</evidence>
<dbReference type="Proteomes" id="UP001501288">
    <property type="component" value="Unassembled WGS sequence"/>
</dbReference>
<evidence type="ECO:0000256" key="1">
    <source>
        <dbReference type="SAM" id="MobiDB-lite"/>
    </source>
</evidence>
<name>A0ABN2BR62_9MICO</name>
<dbReference type="PROSITE" id="PS51257">
    <property type="entry name" value="PROKAR_LIPOPROTEIN"/>
    <property type="match status" value="1"/>
</dbReference>
<sequence length="155" mass="15408">MKNTRSALAATALIGMLAVTGCSSDDKEKAKDAATTASKAASSASSAATSAGGDTSANADDQLASASKSLESMQSQAGGDCKISVDGKEATTSVIGMSCDDAKGVWNAFGGKSDQAANESVEYKGEKYQCSTGEFNGKRASSCTSSSGKAFAVAN</sequence>
<protein>
    <recommendedName>
        <fullName evidence="4">DUF3761 domain-containing protein</fullName>
    </recommendedName>
</protein>
<organism evidence="2 3">
    <name type="scientific">Dermacoccus barathri</name>
    <dbReference type="NCBI Taxonomy" id="322601"/>
    <lineage>
        <taxon>Bacteria</taxon>
        <taxon>Bacillati</taxon>
        <taxon>Actinomycetota</taxon>
        <taxon>Actinomycetes</taxon>
        <taxon>Micrococcales</taxon>
        <taxon>Dermacoccaceae</taxon>
        <taxon>Dermacoccus</taxon>
    </lineage>
</organism>
<proteinExistence type="predicted"/>
<feature type="compositionally biased region" description="Low complexity" evidence="1">
    <location>
        <begin position="33"/>
        <end position="57"/>
    </location>
</feature>
<accession>A0ABN2BR62</accession>